<name>A0A933LQT7_UNCTE</name>
<accession>A0A933LQT7</accession>
<comment type="caution">
    <text evidence="1">The sequence shown here is derived from an EMBL/GenBank/DDBJ whole genome shotgun (WGS) entry which is preliminary data.</text>
</comment>
<reference evidence="1" key="1">
    <citation type="submission" date="2020-07" db="EMBL/GenBank/DDBJ databases">
        <title>Huge and variable diversity of episymbiotic CPR bacteria and DPANN archaea in groundwater ecosystems.</title>
        <authorList>
            <person name="He C.Y."/>
            <person name="Keren R."/>
            <person name="Whittaker M."/>
            <person name="Farag I.F."/>
            <person name="Doudna J."/>
            <person name="Cate J.H.D."/>
            <person name="Banfield J.F."/>
        </authorList>
    </citation>
    <scope>NUCLEOTIDE SEQUENCE</scope>
    <source>
        <strain evidence="1">NC_groundwater_1482_Ag_S-0.65um_47_24</strain>
    </source>
</reference>
<evidence type="ECO:0000313" key="1">
    <source>
        <dbReference type="EMBL" id="MBI4596518.1"/>
    </source>
</evidence>
<gene>
    <name evidence="1" type="ORF">HY730_09135</name>
</gene>
<dbReference type="EMBL" id="JACQWF010000398">
    <property type="protein sequence ID" value="MBI4596518.1"/>
    <property type="molecule type" value="Genomic_DNA"/>
</dbReference>
<protein>
    <submittedName>
        <fullName evidence="1">Uncharacterized protein</fullName>
    </submittedName>
</protein>
<dbReference type="AlphaFoldDB" id="A0A933LQT7"/>
<dbReference type="Proteomes" id="UP000772181">
    <property type="component" value="Unassembled WGS sequence"/>
</dbReference>
<organism evidence="1 2">
    <name type="scientific">Tectimicrobiota bacterium</name>
    <dbReference type="NCBI Taxonomy" id="2528274"/>
    <lineage>
        <taxon>Bacteria</taxon>
        <taxon>Pseudomonadati</taxon>
        <taxon>Nitrospinota/Tectimicrobiota group</taxon>
        <taxon>Candidatus Tectimicrobiota</taxon>
    </lineage>
</organism>
<sequence>MTYVNHITQGAGWNEVNEIGGIFPDFTFRLKDKRFLPGPEVINWRTTFTLPDKAGRLHVIIRNGRSRDNNLPIIIMELTVRGMGTDKSIEGMQGWFDMAREWIVHGSTDLTSEQIQKEIWGKK</sequence>
<proteinExistence type="predicted"/>
<evidence type="ECO:0000313" key="2">
    <source>
        <dbReference type="Proteomes" id="UP000772181"/>
    </source>
</evidence>